<dbReference type="Gene3D" id="2.60.40.640">
    <property type="match status" value="1"/>
</dbReference>
<dbReference type="PANTHER" id="PTHR11188">
    <property type="entry name" value="ARRESTIN DOMAIN CONTAINING PROTEIN"/>
    <property type="match status" value="1"/>
</dbReference>
<evidence type="ECO:0000256" key="1">
    <source>
        <dbReference type="SAM" id="MobiDB-lite"/>
    </source>
</evidence>
<dbReference type="GO" id="GO:0005886">
    <property type="term" value="C:plasma membrane"/>
    <property type="evidence" value="ECO:0007669"/>
    <property type="project" value="TreeGrafter"/>
</dbReference>
<organism evidence="3 4">
    <name type="scientific">Cyclocybe aegerita</name>
    <name type="common">Black poplar mushroom</name>
    <name type="synonym">Agrocybe aegerita</name>
    <dbReference type="NCBI Taxonomy" id="1973307"/>
    <lineage>
        <taxon>Eukaryota</taxon>
        <taxon>Fungi</taxon>
        <taxon>Dikarya</taxon>
        <taxon>Basidiomycota</taxon>
        <taxon>Agaricomycotina</taxon>
        <taxon>Agaricomycetes</taxon>
        <taxon>Agaricomycetidae</taxon>
        <taxon>Agaricales</taxon>
        <taxon>Agaricineae</taxon>
        <taxon>Bolbitiaceae</taxon>
        <taxon>Cyclocybe</taxon>
    </lineage>
</organism>
<dbReference type="GO" id="GO:0005829">
    <property type="term" value="C:cytosol"/>
    <property type="evidence" value="ECO:0007669"/>
    <property type="project" value="TreeGrafter"/>
</dbReference>
<comment type="caution">
    <text evidence="3">The sequence shown here is derived from an EMBL/GenBank/DDBJ whole genome shotgun (WGS) entry which is preliminary data.</text>
</comment>
<proteinExistence type="predicted"/>
<dbReference type="InterPro" id="IPR050357">
    <property type="entry name" value="Arrestin_domain-protein"/>
</dbReference>
<dbReference type="GO" id="GO:0031625">
    <property type="term" value="F:ubiquitin protein ligase binding"/>
    <property type="evidence" value="ECO:0007669"/>
    <property type="project" value="TreeGrafter"/>
</dbReference>
<feature type="domain" description="Arrestin C-terminal-like" evidence="2">
    <location>
        <begin position="239"/>
        <end position="412"/>
    </location>
</feature>
<dbReference type="SMART" id="SM01017">
    <property type="entry name" value="Arrestin_C"/>
    <property type="match status" value="1"/>
</dbReference>
<dbReference type="EMBL" id="CACVBS010000051">
    <property type="protein sequence ID" value="CAA7265902.1"/>
    <property type="molecule type" value="Genomic_DNA"/>
</dbReference>
<protein>
    <recommendedName>
        <fullName evidence="2">Arrestin C-terminal-like domain-containing protein</fullName>
    </recommendedName>
</protein>
<name>A0A8S0X3E1_CYCAE</name>
<accession>A0A8S0X3E1</accession>
<dbReference type="SUPFAM" id="SSF81296">
    <property type="entry name" value="E set domains"/>
    <property type="match status" value="1"/>
</dbReference>
<sequence>MNLVRQGTILGSGSAQGADTDFGTVLGDAHSRLKSGAKLQQSQKCGTTKAINLERASPRSRVDVDILLESDVCVEGGQLTGRLKIRVRKQAKGRDPVMLSEGKVRIIGFESTMNAQERSIFYERSAPLGQVSSGLTKLYTSEFDDEGFAQTSEGVYTFPLAVYLCPVSERGAPKGNISVHPGVAVRYIAMVSLRIKDPLTGSKAVTHFYRDCSIWPRLNPSVVLAPLLQPLQATASESGGDKVQLTASLHRSYWVAGQLCHVRIRVVNNSKKVLKSVVLELFRSTTIFRRERPASGPEEIMSVSPASTTTKKIAEASIVMGDRATRGHASAKGWWTGVAPGEMQVFMHSILIPVGAQNYHSCQFQHFPQPDAVSISRGQLLEISYAIQVVLSTNAIFSTDVHVSLPIRIINFISIDPPPISPASLGATKSVVEDEYDQRCEYFEPESEDEQYDGYEELGNLPILDDDDEVVQHAVSSLMNGTAHHKDPSRGSEMYYAALQEDLDPNKIESDSCPTGLFKEETEPVEIGARKLAQLSTEPSALRSTGVGPGAASLQQSPNMREEVVFTHGRQIDPTATHVGGPKTASSTQNHGEIVDQFERNRGTRVMGAGSAPASGGSVQDKIRELEERVARASTT</sequence>
<dbReference type="GO" id="GO:0070086">
    <property type="term" value="P:ubiquitin-dependent endocytosis"/>
    <property type="evidence" value="ECO:0007669"/>
    <property type="project" value="TreeGrafter"/>
</dbReference>
<dbReference type="InterPro" id="IPR014752">
    <property type="entry name" value="Arrestin-like_C"/>
</dbReference>
<dbReference type="OrthoDB" id="298939at2759"/>
<keyword evidence="4" id="KW-1185">Reference proteome</keyword>
<dbReference type="PANTHER" id="PTHR11188:SF17">
    <property type="entry name" value="FI21816P1"/>
    <property type="match status" value="1"/>
</dbReference>
<dbReference type="InterPro" id="IPR014756">
    <property type="entry name" value="Ig_E-set"/>
</dbReference>
<evidence type="ECO:0000313" key="3">
    <source>
        <dbReference type="EMBL" id="CAA7265902.1"/>
    </source>
</evidence>
<feature type="region of interest" description="Disordered" evidence="1">
    <location>
        <begin position="573"/>
        <end position="592"/>
    </location>
</feature>
<dbReference type="Pfam" id="PF02752">
    <property type="entry name" value="Arrestin_C"/>
    <property type="match status" value="1"/>
</dbReference>
<dbReference type="InterPro" id="IPR011022">
    <property type="entry name" value="Arrestin_C-like"/>
</dbReference>
<gene>
    <name evidence="3" type="ORF">AAE3_LOCUS8169</name>
</gene>
<evidence type="ECO:0000313" key="4">
    <source>
        <dbReference type="Proteomes" id="UP000467700"/>
    </source>
</evidence>
<dbReference type="Proteomes" id="UP000467700">
    <property type="component" value="Unassembled WGS sequence"/>
</dbReference>
<dbReference type="GO" id="GO:0030674">
    <property type="term" value="F:protein-macromolecule adaptor activity"/>
    <property type="evidence" value="ECO:0007669"/>
    <property type="project" value="TreeGrafter"/>
</dbReference>
<evidence type="ECO:0000259" key="2">
    <source>
        <dbReference type="SMART" id="SM01017"/>
    </source>
</evidence>
<feature type="region of interest" description="Disordered" evidence="1">
    <location>
        <begin position="539"/>
        <end position="558"/>
    </location>
</feature>
<reference evidence="3 4" key="1">
    <citation type="submission" date="2020-01" db="EMBL/GenBank/DDBJ databases">
        <authorList>
            <person name="Gupta K D."/>
        </authorList>
    </citation>
    <scope>NUCLEOTIDE SEQUENCE [LARGE SCALE GENOMIC DNA]</scope>
</reference>
<dbReference type="AlphaFoldDB" id="A0A8S0X3E1"/>